<proteinExistence type="predicted"/>
<dbReference type="AlphaFoldDB" id="A0A5J4VI17"/>
<feature type="non-terminal residue" evidence="2">
    <location>
        <position position="92"/>
    </location>
</feature>
<protein>
    <submittedName>
        <fullName evidence="2">Uncharacterized protein</fullName>
    </submittedName>
</protein>
<organism evidence="2 3">
    <name type="scientific">Streblomastix strix</name>
    <dbReference type="NCBI Taxonomy" id="222440"/>
    <lineage>
        <taxon>Eukaryota</taxon>
        <taxon>Metamonada</taxon>
        <taxon>Preaxostyla</taxon>
        <taxon>Oxymonadida</taxon>
        <taxon>Streblomastigidae</taxon>
        <taxon>Streblomastix</taxon>
    </lineage>
</organism>
<dbReference type="EMBL" id="SNRW01006928">
    <property type="protein sequence ID" value="KAA6382165.1"/>
    <property type="molecule type" value="Genomic_DNA"/>
</dbReference>
<feature type="region of interest" description="Disordered" evidence="1">
    <location>
        <begin position="22"/>
        <end position="50"/>
    </location>
</feature>
<comment type="caution">
    <text evidence="2">The sequence shown here is derived from an EMBL/GenBank/DDBJ whole genome shotgun (WGS) entry which is preliminary data.</text>
</comment>
<dbReference type="Proteomes" id="UP000324800">
    <property type="component" value="Unassembled WGS sequence"/>
</dbReference>
<evidence type="ECO:0000313" key="2">
    <source>
        <dbReference type="EMBL" id="KAA6382165.1"/>
    </source>
</evidence>
<accession>A0A5J4VI17</accession>
<sequence length="92" mass="10681">MIIVVHENKEFIHQVPFSQIIRENSGDGTENQKQESKASSRQYGRLPSGPVADVGRDLLMRCMMMRGFSEEIVNLLFKGQRFRTVERDFYSL</sequence>
<gene>
    <name evidence="2" type="ORF">EZS28_022304</name>
</gene>
<evidence type="ECO:0000313" key="3">
    <source>
        <dbReference type="Proteomes" id="UP000324800"/>
    </source>
</evidence>
<evidence type="ECO:0000256" key="1">
    <source>
        <dbReference type="SAM" id="MobiDB-lite"/>
    </source>
</evidence>
<reference evidence="2 3" key="1">
    <citation type="submission" date="2019-03" db="EMBL/GenBank/DDBJ databases">
        <title>Single cell metagenomics reveals metabolic interactions within the superorganism composed of flagellate Streblomastix strix and complex community of Bacteroidetes bacteria on its surface.</title>
        <authorList>
            <person name="Treitli S.C."/>
            <person name="Kolisko M."/>
            <person name="Husnik F."/>
            <person name="Keeling P."/>
            <person name="Hampl V."/>
        </authorList>
    </citation>
    <scope>NUCLEOTIDE SEQUENCE [LARGE SCALE GENOMIC DNA]</scope>
    <source>
        <strain evidence="2">ST1C</strain>
    </source>
</reference>
<name>A0A5J4VI17_9EUKA</name>